<evidence type="ECO:0000313" key="4">
    <source>
        <dbReference type="EMBL" id="OWK46744.1"/>
    </source>
</evidence>
<dbReference type="InterPro" id="IPR000182">
    <property type="entry name" value="GNAT_dom"/>
</dbReference>
<dbReference type="CDD" id="cd04301">
    <property type="entry name" value="NAT_SF"/>
    <property type="match status" value="1"/>
</dbReference>
<gene>
    <name evidence="4" type="ORF">FRUB_00443</name>
</gene>
<proteinExistence type="predicted"/>
<dbReference type="NCBIfam" id="NF002959">
    <property type="entry name" value="PRK03624.1"/>
    <property type="match status" value="1"/>
</dbReference>
<dbReference type="AlphaFoldDB" id="A0A225E4Q2"/>
<dbReference type="Gene3D" id="3.40.630.30">
    <property type="match status" value="1"/>
</dbReference>
<protein>
    <submittedName>
        <fullName evidence="4">GCN5-related N-acetyltransferase</fullName>
    </submittedName>
</protein>
<evidence type="ECO:0000256" key="1">
    <source>
        <dbReference type="ARBA" id="ARBA00022679"/>
    </source>
</evidence>
<evidence type="ECO:0000313" key="5">
    <source>
        <dbReference type="Proteomes" id="UP000214646"/>
    </source>
</evidence>
<dbReference type="Pfam" id="PF00583">
    <property type="entry name" value="Acetyltransf_1"/>
    <property type="match status" value="1"/>
</dbReference>
<dbReference type="PANTHER" id="PTHR43072">
    <property type="entry name" value="N-ACETYLTRANSFERASE"/>
    <property type="match status" value="1"/>
</dbReference>
<feature type="domain" description="N-acetyltransferase" evidence="3">
    <location>
        <begin position="1"/>
        <end position="140"/>
    </location>
</feature>
<dbReference type="PROSITE" id="PS51186">
    <property type="entry name" value="GNAT"/>
    <property type="match status" value="1"/>
</dbReference>
<keyword evidence="1 4" id="KW-0808">Transferase</keyword>
<evidence type="ECO:0000259" key="3">
    <source>
        <dbReference type="PROSITE" id="PS51186"/>
    </source>
</evidence>
<dbReference type="EMBL" id="NIDE01000001">
    <property type="protein sequence ID" value="OWK46744.1"/>
    <property type="molecule type" value="Genomic_DNA"/>
</dbReference>
<keyword evidence="5" id="KW-1185">Reference proteome</keyword>
<dbReference type="Proteomes" id="UP000214646">
    <property type="component" value="Unassembled WGS sequence"/>
</dbReference>
<comment type="caution">
    <text evidence="4">The sequence shown here is derived from an EMBL/GenBank/DDBJ whole genome shotgun (WGS) entry which is preliminary data.</text>
</comment>
<keyword evidence="2" id="KW-0012">Acyltransferase</keyword>
<evidence type="ECO:0000256" key="2">
    <source>
        <dbReference type="ARBA" id="ARBA00023315"/>
    </source>
</evidence>
<dbReference type="PANTHER" id="PTHR43072:SF51">
    <property type="entry name" value="ABC SUPERFAMILY TRANSPORT PROTEIN"/>
    <property type="match status" value="1"/>
</dbReference>
<dbReference type="SUPFAM" id="SSF55729">
    <property type="entry name" value="Acyl-CoA N-acyltransferases (Nat)"/>
    <property type="match status" value="1"/>
</dbReference>
<sequence length="146" mass="16077">MLIRPFESSDEPHVVALWERCGLTRPWNDPVKDIARKQQVRPDLFLVGVVAGEIVAVTMAGYDGHRGWVYYVGVDPAHQRHGYGRAIMAEVERLLRAAGCPKINLQVRTSNAAVVAFYKSLGYAMDDVVSLGKRLEQDGPGSGSVQ</sequence>
<dbReference type="InterPro" id="IPR016181">
    <property type="entry name" value="Acyl_CoA_acyltransferase"/>
</dbReference>
<dbReference type="OrthoDB" id="9796381at2"/>
<organism evidence="4 5">
    <name type="scientific">Fimbriiglobus ruber</name>
    <dbReference type="NCBI Taxonomy" id="1908690"/>
    <lineage>
        <taxon>Bacteria</taxon>
        <taxon>Pseudomonadati</taxon>
        <taxon>Planctomycetota</taxon>
        <taxon>Planctomycetia</taxon>
        <taxon>Gemmatales</taxon>
        <taxon>Gemmataceae</taxon>
        <taxon>Fimbriiglobus</taxon>
    </lineage>
</organism>
<accession>A0A225E4Q2</accession>
<dbReference type="GO" id="GO:0016747">
    <property type="term" value="F:acyltransferase activity, transferring groups other than amino-acyl groups"/>
    <property type="evidence" value="ECO:0007669"/>
    <property type="project" value="InterPro"/>
</dbReference>
<dbReference type="RefSeq" id="WP_088251937.1">
    <property type="nucleotide sequence ID" value="NZ_NIDE01000001.1"/>
</dbReference>
<name>A0A225E4Q2_9BACT</name>
<reference evidence="5" key="1">
    <citation type="submission" date="2017-06" db="EMBL/GenBank/DDBJ databases">
        <title>Genome analysis of Fimbriiglobus ruber SP5, the first member of the order Planctomycetales with confirmed chitinolytic capability.</title>
        <authorList>
            <person name="Ravin N.V."/>
            <person name="Rakitin A.L."/>
            <person name="Ivanova A.A."/>
            <person name="Beletsky A.V."/>
            <person name="Kulichevskaya I.S."/>
            <person name="Mardanov A.V."/>
            <person name="Dedysh S.N."/>
        </authorList>
    </citation>
    <scope>NUCLEOTIDE SEQUENCE [LARGE SCALE GENOMIC DNA]</scope>
    <source>
        <strain evidence="5">SP5</strain>
    </source>
</reference>